<evidence type="ECO:0000313" key="7">
    <source>
        <dbReference type="EMBL" id="KAL3798159.1"/>
    </source>
</evidence>
<proteinExistence type="predicted"/>
<dbReference type="Pfam" id="PF00685">
    <property type="entry name" value="Sulfotransfer_1"/>
    <property type="match status" value="1"/>
</dbReference>
<sequence length="459" mass="52603">MDEQWHIISPRSRRLVLMRDAFPRSNFTRKSLHHVLALVVVTAVVMLHNSTSNVVTMNTSASATTLFGTSLSSEAHASQDSTETTSHSSSSRGKTKTENWEDEGERREKRTRRPTSSNDTIGIIRNGAVSRPKYSKIGAGYSKLINTKKLVLPNVLLIGAQKAGTSAVADWLYHNGVCKAKIFDGEPTHYEKEVHFFDEDVRYHEGVEFYSHRFEHCAGKTRKKYILDATPRYLLFSKRIHDVYNQALQGGFKKKLKLIVVLREPISREVSWYNHRTYRLALMNSTDQIHESYRDILYTNGTIMSFDEYSETVLKESITENPLNSPGIYSEHLKSWANLFGRKRILVLSYDELQSKPSKARWRINRFLGTKYKGGFNKSNTKESDNKIRDISIRAREALEPLFKEMNEELYKFLRDHPGPQMEQNPFPRFKKIVLATAKKGKHLSEGTCCSHTAECGTV</sequence>
<keyword evidence="1" id="KW-0808">Transferase</keyword>
<evidence type="ECO:0000313" key="8">
    <source>
        <dbReference type="Proteomes" id="UP001516023"/>
    </source>
</evidence>
<organism evidence="7 8">
    <name type="scientific">Cyclotella cryptica</name>
    <dbReference type="NCBI Taxonomy" id="29204"/>
    <lineage>
        <taxon>Eukaryota</taxon>
        <taxon>Sar</taxon>
        <taxon>Stramenopiles</taxon>
        <taxon>Ochrophyta</taxon>
        <taxon>Bacillariophyta</taxon>
        <taxon>Coscinodiscophyceae</taxon>
        <taxon>Thalassiosirophycidae</taxon>
        <taxon>Stephanodiscales</taxon>
        <taxon>Stephanodiscaceae</taxon>
        <taxon>Cyclotella</taxon>
    </lineage>
</organism>
<evidence type="ECO:0000256" key="5">
    <source>
        <dbReference type="SAM" id="MobiDB-lite"/>
    </source>
</evidence>
<feature type="active site" description="For sulfotransferase activity" evidence="3">
    <location>
        <position position="162"/>
    </location>
</feature>
<dbReference type="InterPro" id="IPR027417">
    <property type="entry name" value="P-loop_NTPase"/>
</dbReference>
<dbReference type="Proteomes" id="UP001516023">
    <property type="component" value="Unassembled WGS sequence"/>
</dbReference>
<feature type="region of interest" description="Disordered" evidence="5">
    <location>
        <begin position="74"/>
        <end position="123"/>
    </location>
</feature>
<dbReference type="Gene3D" id="3.40.50.300">
    <property type="entry name" value="P-loop containing nucleotide triphosphate hydrolases"/>
    <property type="match status" value="1"/>
</dbReference>
<name>A0ABD3QCP4_9STRA</name>
<accession>A0ABD3QCP4</accession>
<evidence type="ECO:0000259" key="6">
    <source>
        <dbReference type="Pfam" id="PF00685"/>
    </source>
</evidence>
<feature type="compositionally biased region" description="Low complexity" evidence="5">
    <location>
        <begin position="78"/>
        <end position="92"/>
    </location>
</feature>
<dbReference type="InterPro" id="IPR037359">
    <property type="entry name" value="NST/OST"/>
</dbReference>
<comment type="caution">
    <text evidence="7">The sequence shown here is derived from an EMBL/GenBank/DDBJ whole genome shotgun (WGS) entry which is preliminary data.</text>
</comment>
<reference evidence="7 8" key="1">
    <citation type="journal article" date="2020" name="G3 (Bethesda)">
        <title>Improved Reference Genome for Cyclotella cryptica CCMP332, a Model for Cell Wall Morphogenesis, Salinity Adaptation, and Lipid Production in Diatoms (Bacillariophyta).</title>
        <authorList>
            <person name="Roberts W.R."/>
            <person name="Downey K.M."/>
            <person name="Ruck E.C."/>
            <person name="Traller J.C."/>
            <person name="Alverson A.J."/>
        </authorList>
    </citation>
    <scope>NUCLEOTIDE SEQUENCE [LARGE SCALE GENOMIC DNA]</scope>
    <source>
        <strain evidence="7 8">CCMP332</strain>
    </source>
</reference>
<dbReference type="SUPFAM" id="SSF52540">
    <property type="entry name" value="P-loop containing nucleoside triphosphate hydrolases"/>
    <property type="match status" value="1"/>
</dbReference>
<feature type="binding site" evidence="4">
    <location>
        <position position="271"/>
    </location>
    <ligand>
        <name>3'-phosphoadenylyl sulfate</name>
        <dbReference type="ChEBI" id="CHEBI:58339"/>
    </ligand>
</feature>
<evidence type="ECO:0000256" key="2">
    <source>
        <dbReference type="ARBA" id="ARBA00023180"/>
    </source>
</evidence>
<evidence type="ECO:0000256" key="3">
    <source>
        <dbReference type="PIRSR" id="PIRSR637359-1"/>
    </source>
</evidence>
<evidence type="ECO:0000256" key="1">
    <source>
        <dbReference type="ARBA" id="ARBA00022679"/>
    </source>
</evidence>
<dbReference type="AlphaFoldDB" id="A0ABD3QCP4"/>
<dbReference type="EMBL" id="JABMIG020000048">
    <property type="protein sequence ID" value="KAL3798159.1"/>
    <property type="molecule type" value="Genomic_DNA"/>
</dbReference>
<keyword evidence="8" id="KW-1185">Reference proteome</keyword>
<feature type="compositionally biased region" description="Basic and acidic residues" evidence="5">
    <location>
        <begin position="95"/>
        <end position="108"/>
    </location>
</feature>
<dbReference type="GO" id="GO:0016740">
    <property type="term" value="F:transferase activity"/>
    <property type="evidence" value="ECO:0007669"/>
    <property type="project" value="UniProtKB-KW"/>
</dbReference>
<dbReference type="PANTHER" id="PTHR10605:SF56">
    <property type="entry name" value="BIFUNCTIONAL HEPARAN SULFATE N-DEACETYLASE_N-SULFOTRANSFERASE"/>
    <property type="match status" value="1"/>
</dbReference>
<evidence type="ECO:0000256" key="4">
    <source>
        <dbReference type="PIRSR" id="PIRSR637359-2"/>
    </source>
</evidence>
<feature type="domain" description="Sulfotransferase" evidence="6">
    <location>
        <begin position="153"/>
        <end position="378"/>
    </location>
</feature>
<gene>
    <name evidence="7" type="ORF">HJC23_005720</name>
</gene>
<protein>
    <recommendedName>
        <fullName evidence="6">Sulfotransferase domain-containing protein</fullName>
    </recommendedName>
</protein>
<feature type="binding site" evidence="4">
    <location>
        <position position="263"/>
    </location>
    <ligand>
        <name>3'-phosphoadenylyl sulfate</name>
        <dbReference type="ChEBI" id="CHEBI:58339"/>
    </ligand>
</feature>
<keyword evidence="2" id="KW-0325">Glycoprotein</keyword>
<dbReference type="InterPro" id="IPR000863">
    <property type="entry name" value="Sulfotransferase_dom"/>
</dbReference>
<dbReference type="PANTHER" id="PTHR10605">
    <property type="entry name" value="HEPARAN SULFATE SULFOTRANSFERASE"/>
    <property type="match status" value="1"/>
</dbReference>